<feature type="compositionally biased region" description="Basic and acidic residues" evidence="1">
    <location>
        <begin position="49"/>
        <end position="61"/>
    </location>
</feature>
<feature type="region of interest" description="Disordered" evidence="1">
    <location>
        <begin position="49"/>
        <end position="142"/>
    </location>
</feature>
<dbReference type="AlphaFoldDB" id="A0AAD5XAQ9"/>
<evidence type="ECO:0000313" key="2">
    <source>
        <dbReference type="EMBL" id="KAJ3110758.1"/>
    </source>
</evidence>
<accession>A0AAD5XAQ9</accession>
<feature type="region of interest" description="Disordered" evidence="1">
    <location>
        <begin position="155"/>
        <end position="228"/>
    </location>
</feature>
<feature type="compositionally biased region" description="Polar residues" evidence="1">
    <location>
        <begin position="97"/>
        <end position="114"/>
    </location>
</feature>
<evidence type="ECO:0000313" key="3">
    <source>
        <dbReference type="Proteomes" id="UP001211907"/>
    </source>
</evidence>
<feature type="compositionally biased region" description="Low complexity" evidence="1">
    <location>
        <begin position="115"/>
        <end position="142"/>
    </location>
</feature>
<dbReference type="EMBL" id="JADGJH010001696">
    <property type="protein sequence ID" value="KAJ3110758.1"/>
    <property type="molecule type" value="Genomic_DNA"/>
</dbReference>
<sequence length="228" mass="24481">MQPMPENALSINPFENDVLVAAFTLASGEVLGYSNADFGADNLSKLDEKKSREVGRSKTETQKIGSISTPGLSNGSKSTQKGARESNGSLGGVVGPGTSNRMNPPSLVQNIQFAQTQSKTTQKQPTQPQSQSQSLQLKSEQQIAQPKLKIRLFSSSTAGGMASPVPAGPNLVIHPSVADDGGGEKKKKKKRHHEDDDPNNPDEGADHKKKKKKKKHSHHEDEAEIIID</sequence>
<evidence type="ECO:0000256" key="1">
    <source>
        <dbReference type="SAM" id="MobiDB-lite"/>
    </source>
</evidence>
<protein>
    <submittedName>
        <fullName evidence="2">Uncharacterized protein</fullName>
    </submittedName>
</protein>
<dbReference type="Proteomes" id="UP001211907">
    <property type="component" value="Unassembled WGS sequence"/>
</dbReference>
<name>A0AAD5XAQ9_9FUNG</name>
<feature type="compositionally biased region" description="Basic residues" evidence="1">
    <location>
        <begin position="207"/>
        <end position="217"/>
    </location>
</feature>
<keyword evidence="3" id="KW-1185">Reference proteome</keyword>
<reference evidence="2" key="1">
    <citation type="submission" date="2020-05" db="EMBL/GenBank/DDBJ databases">
        <title>Phylogenomic resolution of chytrid fungi.</title>
        <authorList>
            <person name="Stajich J.E."/>
            <person name="Amses K."/>
            <person name="Simmons R."/>
            <person name="Seto K."/>
            <person name="Myers J."/>
            <person name="Bonds A."/>
            <person name="Quandt C.A."/>
            <person name="Barry K."/>
            <person name="Liu P."/>
            <person name="Grigoriev I."/>
            <person name="Longcore J.E."/>
            <person name="James T.Y."/>
        </authorList>
    </citation>
    <scope>NUCLEOTIDE SEQUENCE</scope>
    <source>
        <strain evidence="2">JEL0513</strain>
    </source>
</reference>
<comment type="caution">
    <text evidence="2">The sequence shown here is derived from an EMBL/GenBank/DDBJ whole genome shotgun (WGS) entry which is preliminary data.</text>
</comment>
<organism evidence="2 3">
    <name type="scientific">Physocladia obscura</name>
    <dbReference type="NCBI Taxonomy" id="109957"/>
    <lineage>
        <taxon>Eukaryota</taxon>
        <taxon>Fungi</taxon>
        <taxon>Fungi incertae sedis</taxon>
        <taxon>Chytridiomycota</taxon>
        <taxon>Chytridiomycota incertae sedis</taxon>
        <taxon>Chytridiomycetes</taxon>
        <taxon>Chytridiales</taxon>
        <taxon>Chytriomycetaceae</taxon>
        <taxon>Physocladia</taxon>
    </lineage>
</organism>
<feature type="compositionally biased region" description="Polar residues" evidence="1">
    <location>
        <begin position="62"/>
        <end position="81"/>
    </location>
</feature>
<gene>
    <name evidence="2" type="ORF">HK100_002918</name>
</gene>
<proteinExistence type="predicted"/>